<dbReference type="GO" id="GO:0045277">
    <property type="term" value="C:respiratory chain complex IV"/>
    <property type="evidence" value="ECO:0007669"/>
    <property type="project" value="InterPro"/>
</dbReference>
<dbReference type="CDD" id="cd00926">
    <property type="entry name" value="Cyt_c_Oxidase_VIb"/>
    <property type="match status" value="1"/>
</dbReference>
<dbReference type="SUPFAM" id="SSF47694">
    <property type="entry name" value="Cytochrome c oxidase subunit h"/>
    <property type="match status" value="1"/>
</dbReference>
<organism evidence="4 5">
    <name type="scientific">Litomosoides sigmodontis</name>
    <name type="common">Filarial nematode worm</name>
    <dbReference type="NCBI Taxonomy" id="42156"/>
    <lineage>
        <taxon>Eukaryota</taxon>
        <taxon>Metazoa</taxon>
        <taxon>Ecdysozoa</taxon>
        <taxon>Nematoda</taxon>
        <taxon>Chromadorea</taxon>
        <taxon>Rhabditida</taxon>
        <taxon>Spirurina</taxon>
        <taxon>Spiruromorpha</taxon>
        <taxon>Filarioidea</taxon>
        <taxon>Onchocercidae</taxon>
        <taxon>Litomosoides</taxon>
    </lineage>
</organism>
<dbReference type="GO" id="GO:0005739">
    <property type="term" value="C:mitochondrion"/>
    <property type="evidence" value="ECO:0007669"/>
    <property type="project" value="UniProtKB-SubCell"/>
</dbReference>
<keyword evidence="3" id="KW-1015">Disulfide bond</keyword>
<dbReference type="InterPro" id="IPR003213">
    <property type="entry name" value="Cyt_c_oxidase_su6B"/>
</dbReference>
<dbReference type="Pfam" id="PF02297">
    <property type="entry name" value="COX6B"/>
    <property type="match status" value="1"/>
</dbReference>
<dbReference type="InterPro" id="IPR048280">
    <property type="entry name" value="COX6B-like"/>
</dbReference>
<sequence>EDRSVCNMSDEVPETLSERLEHLKKKCDEYRARKPDAPEWFSREYHKQQERDSILWSAPHDVRYPQCKATLHCFDYYVDYQRCITLLGENHKPCKFFKNVYKDLCPSKWIETWDNQVKQGNFPAKFDR</sequence>
<evidence type="ECO:0000313" key="4">
    <source>
        <dbReference type="EMBL" id="VDK86104.1"/>
    </source>
</evidence>
<evidence type="ECO:0000256" key="1">
    <source>
        <dbReference type="ARBA" id="ARBA00004173"/>
    </source>
</evidence>
<protein>
    <recommendedName>
        <fullName evidence="6">Cytochrome c oxidase subunit</fullName>
    </recommendedName>
</protein>
<dbReference type="OrthoDB" id="1107506at2759"/>
<dbReference type="EMBL" id="UYRX01000771">
    <property type="protein sequence ID" value="VDK86104.1"/>
    <property type="molecule type" value="Genomic_DNA"/>
</dbReference>
<feature type="non-terminal residue" evidence="4">
    <location>
        <position position="1"/>
    </location>
</feature>
<comment type="subcellular location">
    <subcellularLocation>
        <location evidence="1">Mitochondrion</location>
    </subcellularLocation>
</comment>
<proteinExistence type="predicted"/>
<accession>A0A3P6V7X7</accession>
<evidence type="ECO:0000313" key="5">
    <source>
        <dbReference type="Proteomes" id="UP000277928"/>
    </source>
</evidence>
<evidence type="ECO:0008006" key="6">
    <source>
        <dbReference type="Google" id="ProtNLM"/>
    </source>
</evidence>
<dbReference type="STRING" id="42156.A0A3P6V7X7"/>
<keyword evidence="2" id="KW-0496">Mitochondrion</keyword>
<keyword evidence="5" id="KW-1185">Reference proteome</keyword>
<dbReference type="InterPro" id="IPR036549">
    <property type="entry name" value="CX6/COA6-like_sf"/>
</dbReference>
<dbReference type="OMA" id="RYPQCKA"/>
<evidence type="ECO:0000256" key="2">
    <source>
        <dbReference type="ARBA" id="ARBA00023128"/>
    </source>
</evidence>
<gene>
    <name evidence="4" type="ORF">NLS_LOCUS7450</name>
</gene>
<evidence type="ECO:0000256" key="3">
    <source>
        <dbReference type="ARBA" id="ARBA00023157"/>
    </source>
</evidence>
<name>A0A3P6V7X7_LITSI</name>
<dbReference type="Gene3D" id="1.10.10.140">
    <property type="entry name" value="Cytochrome c oxidase, subunit VIb"/>
    <property type="match status" value="1"/>
</dbReference>
<reference evidence="4 5" key="1">
    <citation type="submission" date="2018-08" db="EMBL/GenBank/DDBJ databases">
        <authorList>
            <person name="Laetsch R D."/>
            <person name="Stevens L."/>
            <person name="Kumar S."/>
            <person name="Blaxter L. M."/>
        </authorList>
    </citation>
    <scope>NUCLEOTIDE SEQUENCE [LARGE SCALE GENOMIC DNA]</scope>
</reference>
<dbReference type="PANTHER" id="PTHR11387">
    <property type="entry name" value="CYTOCHROME C OXIDASE SUBUNIT 6B"/>
    <property type="match status" value="1"/>
</dbReference>
<dbReference type="AlphaFoldDB" id="A0A3P6V7X7"/>
<dbReference type="Proteomes" id="UP000277928">
    <property type="component" value="Unassembled WGS sequence"/>
</dbReference>